<evidence type="ECO:0000313" key="4">
    <source>
        <dbReference type="Proteomes" id="UP000029121"/>
    </source>
</evidence>
<evidence type="ECO:0000259" key="2">
    <source>
        <dbReference type="Pfam" id="PF13456"/>
    </source>
</evidence>
<dbReference type="PANTHER" id="PTHR47074:SF49">
    <property type="entry name" value="POLYNUCLEOTIDYL TRANSFERASE, RIBONUCLEASE H-LIKE SUPERFAMILY PROTEIN"/>
    <property type="match status" value="1"/>
</dbReference>
<dbReference type="InterPro" id="IPR012337">
    <property type="entry name" value="RNaseH-like_sf"/>
</dbReference>
<keyword evidence="4" id="KW-1185">Reference proteome</keyword>
<feature type="transmembrane region" description="Helical" evidence="1">
    <location>
        <begin position="58"/>
        <end position="80"/>
    </location>
</feature>
<evidence type="ECO:0000256" key="1">
    <source>
        <dbReference type="SAM" id="Phobius"/>
    </source>
</evidence>
<protein>
    <recommendedName>
        <fullName evidence="2">RNase H type-1 domain-containing protein</fullName>
    </recommendedName>
</protein>
<organism evidence="3 4">
    <name type="scientific">Capsella rubella</name>
    <dbReference type="NCBI Taxonomy" id="81985"/>
    <lineage>
        <taxon>Eukaryota</taxon>
        <taxon>Viridiplantae</taxon>
        <taxon>Streptophyta</taxon>
        <taxon>Embryophyta</taxon>
        <taxon>Tracheophyta</taxon>
        <taxon>Spermatophyta</taxon>
        <taxon>Magnoliopsida</taxon>
        <taxon>eudicotyledons</taxon>
        <taxon>Gunneridae</taxon>
        <taxon>Pentapetalae</taxon>
        <taxon>rosids</taxon>
        <taxon>malvids</taxon>
        <taxon>Brassicales</taxon>
        <taxon>Brassicaceae</taxon>
        <taxon>Camelineae</taxon>
        <taxon>Capsella</taxon>
    </lineage>
</organism>
<sequence>GLIAEVACKRCGELEDAIHVLVNCSYAKQVWELSPLVKPPVTSMIHSMHDLLIEAKEMITLPPIGLGITPLFPWVFWFLWKARNRLVFERKETAASETCVKALSEARSWHLANLGQSSRTPSSRRSQVSKPHKDAFSCFTDASWQQSSHSCGLVWIIKSPSATVCLQGTASRPFVSSALVAEALALKAGIQEALAMGVSRLACFSDCLVLVQLLNSGGHVNEIDGVLEDIHNALGSFLSFSFHFIPRAENSQADALAKSALNSCTSSFVRI</sequence>
<dbReference type="InterPro" id="IPR002156">
    <property type="entry name" value="RNaseH_domain"/>
</dbReference>
<dbReference type="InterPro" id="IPR036397">
    <property type="entry name" value="RNaseH_sf"/>
</dbReference>
<dbReference type="PANTHER" id="PTHR47074">
    <property type="entry name" value="BNAC02G40300D PROTEIN"/>
    <property type="match status" value="1"/>
</dbReference>
<gene>
    <name evidence="3" type="ORF">CARUB_v10023843mg</name>
</gene>
<dbReference type="EMBL" id="KB870808">
    <property type="protein sequence ID" value="EOA27690.1"/>
    <property type="molecule type" value="Genomic_DNA"/>
</dbReference>
<dbReference type="AlphaFoldDB" id="R0HQV5"/>
<dbReference type="Pfam" id="PF13456">
    <property type="entry name" value="RVT_3"/>
    <property type="match status" value="1"/>
</dbReference>
<dbReference type="GO" id="GO:0004523">
    <property type="term" value="F:RNA-DNA hybrid ribonuclease activity"/>
    <property type="evidence" value="ECO:0007669"/>
    <property type="project" value="InterPro"/>
</dbReference>
<reference evidence="4" key="1">
    <citation type="journal article" date="2013" name="Nat. Genet.">
        <title>The Capsella rubella genome and the genomic consequences of rapid mating system evolution.</title>
        <authorList>
            <person name="Slotte T."/>
            <person name="Hazzouri K.M."/>
            <person name="Agren J.A."/>
            <person name="Koenig D."/>
            <person name="Maumus F."/>
            <person name="Guo Y.L."/>
            <person name="Steige K."/>
            <person name="Platts A.E."/>
            <person name="Escobar J.S."/>
            <person name="Newman L.K."/>
            <person name="Wang W."/>
            <person name="Mandakova T."/>
            <person name="Vello E."/>
            <person name="Smith L.M."/>
            <person name="Henz S.R."/>
            <person name="Steffen J."/>
            <person name="Takuno S."/>
            <person name="Brandvain Y."/>
            <person name="Coop G."/>
            <person name="Andolfatto P."/>
            <person name="Hu T.T."/>
            <person name="Blanchette M."/>
            <person name="Clark R.M."/>
            <person name="Quesneville H."/>
            <person name="Nordborg M."/>
            <person name="Gaut B.S."/>
            <person name="Lysak M.A."/>
            <person name="Jenkins J."/>
            <person name="Grimwood J."/>
            <person name="Chapman J."/>
            <person name="Prochnik S."/>
            <person name="Shu S."/>
            <person name="Rokhsar D."/>
            <person name="Schmutz J."/>
            <person name="Weigel D."/>
            <person name="Wright S.I."/>
        </authorList>
    </citation>
    <scope>NUCLEOTIDE SEQUENCE [LARGE SCALE GENOMIC DNA]</scope>
    <source>
        <strain evidence="4">cv. Monte Gargano</strain>
    </source>
</reference>
<evidence type="ECO:0000313" key="3">
    <source>
        <dbReference type="EMBL" id="EOA27690.1"/>
    </source>
</evidence>
<dbReference type="Proteomes" id="UP000029121">
    <property type="component" value="Unassembled WGS sequence"/>
</dbReference>
<dbReference type="eggNOG" id="KOG1075">
    <property type="taxonomic scope" value="Eukaryota"/>
</dbReference>
<dbReference type="Gene3D" id="3.30.420.10">
    <property type="entry name" value="Ribonuclease H-like superfamily/Ribonuclease H"/>
    <property type="match status" value="1"/>
</dbReference>
<dbReference type="CDD" id="cd06222">
    <property type="entry name" value="RNase_H_like"/>
    <property type="match status" value="1"/>
</dbReference>
<feature type="domain" description="RNase H type-1" evidence="2">
    <location>
        <begin position="140"/>
        <end position="260"/>
    </location>
</feature>
<name>R0HQV5_9BRAS</name>
<keyword evidence="1" id="KW-1133">Transmembrane helix</keyword>
<accession>R0HQV5</accession>
<dbReference type="SUPFAM" id="SSF53098">
    <property type="entry name" value="Ribonuclease H-like"/>
    <property type="match status" value="1"/>
</dbReference>
<dbReference type="GO" id="GO:0003676">
    <property type="term" value="F:nucleic acid binding"/>
    <property type="evidence" value="ECO:0007669"/>
    <property type="project" value="InterPro"/>
</dbReference>
<dbReference type="InterPro" id="IPR052929">
    <property type="entry name" value="RNase_H-like_EbsB-rel"/>
</dbReference>
<feature type="non-terminal residue" evidence="3">
    <location>
        <position position="1"/>
    </location>
</feature>
<proteinExistence type="predicted"/>
<keyword evidence="1" id="KW-0472">Membrane</keyword>
<keyword evidence="1" id="KW-0812">Transmembrane</keyword>
<dbReference type="InterPro" id="IPR044730">
    <property type="entry name" value="RNase_H-like_dom_plant"/>
</dbReference>